<dbReference type="SUPFAM" id="SSF54695">
    <property type="entry name" value="POZ domain"/>
    <property type="match status" value="1"/>
</dbReference>
<dbReference type="FunFam" id="1.20.120.350:FF:000014">
    <property type="entry name" value="Potassium channel, voltage-gated Shaw-related subfamily C, member 4"/>
    <property type="match status" value="1"/>
</dbReference>
<feature type="region of interest" description="Disordered" evidence="19">
    <location>
        <begin position="561"/>
        <end position="588"/>
    </location>
</feature>
<keyword evidence="8" id="KW-0851">Voltage-gated channel</keyword>
<evidence type="ECO:0000256" key="16">
    <source>
        <dbReference type="ARBA" id="ARBA00023303"/>
    </source>
</evidence>
<evidence type="ECO:0000256" key="8">
    <source>
        <dbReference type="ARBA" id="ARBA00022882"/>
    </source>
</evidence>
<accession>A0A3Q4G9J3</accession>
<evidence type="ECO:0000256" key="20">
    <source>
        <dbReference type="SAM" id="Phobius"/>
    </source>
</evidence>
<dbReference type="InterPro" id="IPR011333">
    <property type="entry name" value="SKP1/BTB/POZ_sf"/>
</dbReference>
<keyword evidence="11" id="KW-0770">Synapse</keyword>
<dbReference type="FunFam" id="3.30.710.10:FF:000002">
    <property type="entry name" value="Potassium voltage-gated channel subfamily C member 2"/>
    <property type="match status" value="1"/>
</dbReference>
<evidence type="ECO:0000313" key="22">
    <source>
        <dbReference type="Ensembl" id="ENSNBRP00000005595.1"/>
    </source>
</evidence>
<dbReference type="Gene3D" id="1.10.287.70">
    <property type="match status" value="1"/>
</dbReference>
<comment type="subcellular location">
    <subcellularLocation>
        <location evidence="1">Cell membrane</location>
        <topology evidence="1">Multi-pass membrane protein</topology>
    </subcellularLocation>
    <subcellularLocation>
        <location evidence="17">Presynaptic cell membrane</location>
    </subcellularLocation>
</comment>
<dbReference type="GO" id="GO:0032590">
    <property type="term" value="C:dendrite membrane"/>
    <property type="evidence" value="ECO:0007669"/>
    <property type="project" value="TreeGrafter"/>
</dbReference>
<reference evidence="22" key="2">
    <citation type="submission" date="2025-09" db="UniProtKB">
        <authorList>
            <consortium name="Ensembl"/>
        </authorList>
    </citation>
    <scope>IDENTIFICATION</scope>
</reference>
<feature type="domain" description="BTB" evidence="21">
    <location>
        <begin position="26"/>
        <end position="130"/>
    </location>
</feature>
<proteinExistence type="predicted"/>
<dbReference type="PRINTS" id="PR01498">
    <property type="entry name" value="SHAWCHANNEL"/>
</dbReference>
<dbReference type="GO" id="GO:0008076">
    <property type="term" value="C:voltage-gated potassium channel complex"/>
    <property type="evidence" value="ECO:0007669"/>
    <property type="project" value="InterPro"/>
</dbReference>
<keyword evidence="15" id="KW-0966">Cell projection</keyword>
<evidence type="ECO:0000256" key="1">
    <source>
        <dbReference type="ARBA" id="ARBA00004651"/>
    </source>
</evidence>
<keyword evidence="13 20" id="KW-0472">Membrane</keyword>
<feature type="transmembrane region" description="Helical" evidence="20">
    <location>
        <begin position="273"/>
        <end position="291"/>
    </location>
</feature>
<feature type="transmembrane region" description="Helical" evidence="20">
    <location>
        <begin position="416"/>
        <end position="445"/>
    </location>
</feature>
<evidence type="ECO:0000256" key="19">
    <source>
        <dbReference type="SAM" id="MobiDB-lite"/>
    </source>
</evidence>
<keyword evidence="10 20" id="KW-1133">Transmembrane helix</keyword>
<dbReference type="InterPro" id="IPR005821">
    <property type="entry name" value="Ion_trans_dom"/>
</dbReference>
<feature type="region of interest" description="Disordered" evidence="19">
    <location>
        <begin position="137"/>
        <end position="160"/>
    </location>
</feature>
<reference evidence="22" key="1">
    <citation type="submission" date="2025-08" db="UniProtKB">
        <authorList>
            <consortium name="Ensembl"/>
        </authorList>
    </citation>
    <scope>IDENTIFICATION</scope>
</reference>
<dbReference type="GO" id="GO:0042734">
    <property type="term" value="C:presynaptic membrane"/>
    <property type="evidence" value="ECO:0007669"/>
    <property type="project" value="UniProtKB-SubCell"/>
</dbReference>
<evidence type="ECO:0000256" key="15">
    <source>
        <dbReference type="ARBA" id="ARBA00023273"/>
    </source>
</evidence>
<dbReference type="AlphaFoldDB" id="A0A3Q4G9J3"/>
<keyword evidence="12" id="KW-0406">Ion transport</keyword>
<dbReference type="GO" id="GO:0051260">
    <property type="term" value="P:protein homooligomerization"/>
    <property type="evidence" value="ECO:0007669"/>
    <property type="project" value="InterPro"/>
</dbReference>
<dbReference type="Pfam" id="PF02214">
    <property type="entry name" value="BTB_2"/>
    <property type="match status" value="1"/>
</dbReference>
<dbReference type="PRINTS" id="PR01491">
    <property type="entry name" value="KVCHANNEL"/>
</dbReference>
<evidence type="ECO:0000256" key="3">
    <source>
        <dbReference type="ARBA" id="ARBA00022475"/>
    </source>
</evidence>
<keyword evidence="7" id="KW-0631">Potassium channel</keyword>
<dbReference type="GO" id="GO:0005251">
    <property type="term" value="F:delayed rectifier potassium channel activity"/>
    <property type="evidence" value="ECO:0007669"/>
    <property type="project" value="TreeGrafter"/>
</dbReference>
<evidence type="ECO:0000256" key="11">
    <source>
        <dbReference type="ARBA" id="ARBA00023018"/>
    </source>
</evidence>
<keyword evidence="16" id="KW-0407">Ion channel</keyword>
<evidence type="ECO:0000256" key="2">
    <source>
        <dbReference type="ARBA" id="ARBA00022448"/>
    </source>
</evidence>
<dbReference type="InterPro" id="IPR003131">
    <property type="entry name" value="T1-type_BTB"/>
</dbReference>
<evidence type="ECO:0000256" key="9">
    <source>
        <dbReference type="ARBA" id="ARBA00022958"/>
    </source>
</evidence>
<dbReference type="GO" id="GO:0001508">
    <property type="term" value="P:action potential"/>
    <property type="evidence" value="ECO:0007669"/>
    <property type="project" value="TreeGrafter"/>
</dbReference>
<evidence type="ECO:0000256" key="14">
    <source>
        <dbReference type="ARBA" id="ARBA00023180"/>
    </source>
</evidence>
<dbReference type="Gene3D" id="3.30.710.10">
    <property type="entry name" value="Potassium Channel Kv1.1, Chain A"/>
    <property type="match status" value="1"/>
</dbReference>
<evidence type="ECO:0000256" key="10">
    <source>
        <dbReference type="ARBA" id="ARBA00022989"/>
    </source>
</evidence>
<dbReference type="GO" id="GO:0045211">
    <property type="term" value="C:postsynaptic membrane"/>
    <property type="evidence" value="ECO:0007669"/>
    <property type="project" value="TreeGrafter"/>
</dbReference>
<evidence type="ECO:0000256" key="12">
    <source>
        <dbReference type="ARBA" id="ARBA00023065"/>
    </source>
</evidence>
<dbReference type="PANTHER" id="PTHR11537:SF184">
    <property type="entry name" value="POTASSIUM VOLTAGE-GATED CHANNEL SUBFAMILY C MEMBER 3"/>
    <property type="match status" value="1"/>
</dbReference>
<dbReference type="InterPro" id="IPR000210">
    <property type="entry name" value="BTB/POZ_dom"/>
</dbReference>
<dbReference type="GO" id="GO:0032809">
    <property type="term" value="C:neuronal cell body membrane"/>
    <property type="evidence" value="ECO:0007669"/>
    <property type="project" value="TreeGrafter"/>
</dbReference>
<dbReference type="GeneTree" id="ENSGT00940000164903"/>
<evidence type="ECO:0000256" key="4">
    <source>
        <dbReference type="ARBA" id="ARBA00022538"/>
    </source>
</evidence>
<evidence type="ECO:0000256" key="7">
    <source>
        <dbReference type="ARBA" id="ARBA00022826"/>
    </source>
</evidence>
<evidence type="ECO:0000256" key="13">
    <source>
        <dbReference type="ARBA" id="ARBA00023136"/>
    </source>
</evidence>
<feature type="transmembrane region" description="Helical" evidence="20">
    <location>
        <begin position="345"/>
        <end position="366"/>
    </location>
</feature>
<dbReference type="InterPro" id="IPR028325">
    <property type="entry name" value="VG_K_chnl"/>
</dbReference>
<dbReference type="InterPro" id="IPR003974">
    <property type="entry name" value="K_chnl_volt-dep_Kv3"/>
</dbReference>
<sequence length="588" mass="66037">PNSTNCISLDSGRESDTMTCSASDSEKIVINCGGIRHETYRSTLKTLPGTRLSWLTEPDAYSNFDYDPKSDEFFFDRHPATFAFILNYYRTGKLHCPNDVCGPLFEEELAFWGIDETDVEACCWMNYRQHRDAEEALDSFETPEPDPPEDDPALTGGADGDLKRLCMQEDGRRATRWEVWQPWMWALFEDPYSSKYARYVAFASLFFILLSISTFCLETHEVFNTIYNKTENVTIVYEVVTDSWLTYVEGVCVIWFTIEVMARVIFCPDKAEFFRSALNIIDFVAIVPFYLEVALSGLSSKTAKDVLSFLRVVRFVRILRIFKLTRHFVGLRVLGHTLRASTNEFLLLIIFLALGVLIFATMIYYAERIGADPDDPTAAAHTNFKNIPIGFWWAVVTMTTLGYGDMYPETWSGMLVGALCALAGVLTIAMPVPVIVNNFGMYYSLAMAKQKLPKKRNKHIPRAPQPGSPNYCKPDAIYHNGHSYNLLTAFSFPLLPDSKQNGDAAANAAALANEDCPTIDQVLGDERSPATGGLGSTTSRERYPHDRACFLLSAGEFQRTTDGNVRKGKGVEGDTEGKRCREGRGVLE</sequence>
<keyword evidence="23" id="KW-1185">Reference proteome</keyword>
<dbReference type="InterPro" id="IPR027359">
    <property type="entry name" value="Volt_channel_dom_sf"/>
</dbReference>
<comment type="catalytic activity">
    <reaction evidence="18">
        <text>K(+)(in) = K(+)(out)</text>
        <dbReference type="Rhea" id="RHEA:29463"/>
        <dbReference type="ChEBI" id="CHEBI:29103"/>
    </reaction>
</comment>
<feature type="region of interest" description="Disordered" evidence="19">
    <location>
        <begin position="521"/>
        <end position="541"/>
    </location>
</feature>
<dbReference type="Ensembl" id="ENSNBRT00000005761.1">
    <property type="protein sequence ID" value="ENSNBRP00000005595.1"/>
    <property type="gene ID" value="ENSNBRG00000004341.1"/>
</dbReference>
<keyword evidence="2" id="KW-0813">Transport</keyword>
<evidence type="ECO:0000256" key="17">
    <source>
        <dbReference type="ARBA" id="ARBA00034111"/>
    </source>
</evidence>
<dbReference type="FunFam" id="1.10.287.70:FF:000011">
    <property type="entry name" value="Potassium channel, voltage-gated Shaw-related subfamily C, member 4"/>
    <property type="match status" value="1"/>
</dbReference>
<dbReference type="SMART" id="SM00225">
    <property type="entry name" value="BTB"/>
    <property type="match status" value="1"/>
</dbReference>
<feature type="compositionally biased region" description="Basic and acidic residues" evidence="19">
    <location>
        <begin position="569"/>
        <end position="588"/>
    </location>
</feature>
<evidence type="ECO:0000259" key="21">
    <source>
        <dbReference type="SMART" id="SM00225"/>
    </source>
</evidence>
<feature type="transmembrane region" description="Helical" evidence="20">
    <location>
        <begin position="196"/>
        <end position="215"/>
    </location>
</feature>
<keyword evidence="4" id="KW-0633">Potassium transport</keyword>
<evidence type="ECO:0000256" key="5">
    <source>
        <dbReference type="ARBA" id="ARBA00022553"/>
    </source>
</evidence>
<evidence type="ECO:0000256" key="18">
    <source>
        <dbReference type="ARBA" id="ARBA00034430"/>
    </source>
</evidence>
<dbReference type="PANTHER" id="PTHR11537">
    <property type="entry name" value="VOLTAGE-GATED POTASSIUM CHANNEL"/>
    <property type="match status" value="1"/>
</dbReference>
<keyword evidence="5" id="KW-0597">Phosphoprotein</keyword>
<evidence type="ECO:0000256" key="6">
    <source>
        <dbReference type="ARBA" id="ARBA00022692"/>
    </source>
</evidence>
<dbReference type="SUPFAM" id="SSF81324">
    <property type="entry name" value="Voltage-gated potassium channels"/>
    <property type="match status" value="1"/>
</dbReference>
<dbReference type="Proteomes" id="UP000261580">
    <property type="component" value="Unassembled WGS sequence"/>
</dbReference>
<keyword evidence="6 20" id="KW-0812">Transmembrane</keyword>
<feature type="transmembrane region" description="Helical" evidence="20">
    <location>
        <begin position="244"/>
        <end position="266"/>
    </location>
</feature>
<dbReference type="Gene3D" id="1.20.120.350">
    <property type="entry name" value="Voltage-gated potassium channels. Chain C"/>
    <property type="match status" value="1"/>
</dbReference>
<feature type="compositionally biased region" description="Acidic residues" evidence="19">
    <location>
        <begin position="137"/>
        <end position="152"/>
    </location>
</feature>
<protein>
    <submittedName>
        <fullName evidence="22">Potassium voltage-gated channel, Shaw-related subfamily, member 3a</fullName>
    </submittedName>
</protein>
<dbReference type="CDD" id="cd18414">
    <property type="entry name" value="BTB_KCNC1_3"/>
    <property type="match status" value="1"/>
</dbReference>
<dbReference type="GO" id="GO:0043679">
    <property type="term" value="C:axon terminus"/>
    <property type="evidence" value="ECO:0007669"/>
    <property type="project" value="TreeGrafter"/>
</dbReference>
<organism evidence="22 23">
    <name type="scientific">Neolamprologus brichardi</name>
    <name type="common">Fairy cichlid</name>
    <name type="synonym">Lamprologus brichardi</name>
    <dbReference type="NCBI Taxonomy" id="32507"/>
    <lineage>
        <taxon>Eukaryota</taxon>
        <taxon>Metazoa</taxon>
        <taxon>Chordata</taxon>
        <taxon>Craniata</taxon>
        <taxon>Vertebrata</taxon>
        <taxon>Euteleostomi</taxon>
        <taxon>Actinopterygii</taxon>
        <taxon>Neopterygii</taxon>
        <taxon>Teleostei</taxon>
        <taxon>Neoteleostei</taxon>
        <taxon>Acanthomorphata</taxon>
        <taxon>Ovalentaria</taxon>
        <taxon>Cichlomorphae</taxon>
        <taxon>Cichliformes</taxon>
        <taxon>Cichlidae</taxon>
        <taxon>African cichlids</taxon>
        <taxon>Pseudocrenilabrinae</taxon>
        <taxon>Lamprologini</taxon>
        <taxon>Neolamprologus</taxon>
    </lineage>
</organism>
<dbReference type="InterPro" id="IPR003968">
    <property type="entry name" value="K_chnl_volt-dep_Kv"/>
</dbReference>
<name>A0A3Q4G9J3_NEOBR</name>
<keyword evidence="14" id="KW-0325">Glycoprotein</keyword>
<dbReference type="Pfam" id="PF00520">
    <property type="entry name" value="Ion_trans"/>
    <property type="match status" value="1"/>
</dbReference>
<dbReference type="Bgee" id="ENSNBRG00000004341">
    <property type="expression patterns" value="Expressed in brain"/>
</dbReference>
<keyword evidence="9" id="KW-0630">Potassium</keyword>
<feature type="transmembrane region" description="Helical" evidence="20">
    <location>
        <begin position="387"/>
        <end position="404"/>
    </location>
</feature>
<evidence type="ECO:0000313" key="23">
    <source>
        <dbReference type="Proteomes" id="UP000261580"/>
    </source>
</evidence>
<keyword evidence="3" id="KW-1003">Cell membrane</keyword>
<dbReference type="PRINTS" id="PR00169">
    <property type="entry name" value="KCHANNEL"/>
</dbReference>